<sequence length="118" mass="13749">MKKIGLSIFFLLLTIAPTLIFKSKETRFATNNEVEILKKIDSVKIEIRDDNYKISLGKKYLVSNDKVEIENFIKSNLKYIRNSKIYIIGSSETTFSKTKPIFDVLKKYDLMNFKLVTN</sequence>
<evidence type="ECO:0000313" key="1">
    <source>
        <dbReference type="EMBL" id="KFE97759.1"/>
    </source>
</evidence>
<dbReference type="STRING" id="236814.IX39_18510"/>
<proteinExistence type="predicted"/>
<evidence type="ECO:0008006" key="3">
    <source>
        <dbReference type="Google" id="ProtNLM"/>
    </source>
</evidence>
<keyword evidence="2" id="KW-1185">Reference proteome</keyword>
<accession>A0A085YZZ6</accession>
<gene>
    <name evidence="1" type="ORF">IX39_18510</name>
</gene>
<dbReference type="EMBL" id="JPRP01000004">
    <property type="protein sequence ID" value="KFE97759.1"/>
    <property type="molecule type" value="Genomic_DNA"/>
</dbReference>
<comment type="caution">
    <text evidence="1">The sequence shown here is derived from an EMBL/GenBank/DDBJ whole genome shotgun (WGS) entry which is preliminary data.</text>
</comment>
<organism evidence="1 2">
    <name type="scientific">Chryseobacterium formosense</name>
    <dbReference type="NCBI Taxonomy" id="236814"/>
    <lineage>
        <taxon>Bacteria</taxon>
        <taxon>Pseudomonadati</taxon>
        <taxon>Bacteroidota</taxon>
        <taxon>Flavobacteriia</taxon>
        <taxon>Flavobacteriales</taxon>
        <taxon>Weeksellaceae</taxon>
        <taxon>Chryseobacterium group</taxon>
        <taxon>Chryseobacterium</taxon>
    </lineage>
</organism>
<reference evidence="1 2" key="1">
    <citation type="submission" date="2014-07" db="EMBL/GenBank/DDBJ databases">
        <title>Genome of Chryseobacterium formosense LMG 24722.</title>
        <authorList>
            <person name="Pipes S.E."/>
            <person name="Stropko S.J."/>
            <person name="Newman J.D."/>
        </authorList>
    </citation>
    <scope>NUCLEOTIDE SEQUENCE [LARGE SCALE GENOMIC DNA]</scope>
    <source>
        <strain evidence="1 2">LMG 24722</strain>
    </source>
</reference>
<protein>
    <recommendedName>
        <fullName evidence="3">Biopolymer transporter ExbD</fullName>
    </recommendedName>
</protein>
<dbReference type="Proteomes" id="UP000028713">
    <property type="component" value="Unassembled WGS sequence"/>
</dbReference>
<dbReference type="RefSeq" id="WP_034679104.1">
    <property type="nucleotide sequence ID" value="NZ_FPAP01000005.1"/>
</dbReference>
<dbReference type="AlphaFoldDB" id="A0A085YZZ6"/>
<name>A0A085YZZ6_9FLAO</name>
<evidence type="ECO:0000313" key="2">
    <source>
        <dbReference type="Proteomes" id="UP000028713"/>
    </source>
</evidence>